<accession>A0A6A6TK42</accession>
<reference evidence="2" key="1">
    <citation type="journal article" date="2020" name="Stud. Mycol.">
        <title>101 Dothideomycetes genomes: a test case for predicting lifestyles and emergence of pathogens.</title>
        <authorList>
            <person name="Haridas S."/>
            <person name="Albert R."/>
            <person name="Binder M."/>
            <person name="Bloem J."/>
            <person name="Labutti K."/>
            <person name="Salamov A."/>
            <person name="Andreopoulos B."/>
            <person name="Baker S."/>
            <person name="Barry K."/>
            <person name="Bills G."/>
            <person name="Bluhm B."/>
            <person name="Cannon C."/>
            <person name="Castanera R."/>
            <person name="Culley D."/>
            <person name="Daum C."/>
            <person name="Ezra D."/>
            <person name="Gonzalez J."/>
            <person name="Henrissat B."/>
            <person name="Kuo A."/>
            <person name="Liang C."/>
            <person name="Lipzen A."/>
            <person name="Lutzoni F."/>
            <person name="Magnuson J."/>
            <person name="Mondo S."/>
            <person name="Nolan M."/>
            <person name="Ohm R."/>
            <person name="Pangilinan J."/>
            <person name="Park H.-J."/>
            <person name="Ramirez L."/>
            <person name="Alfaro M."/>
            <person name="Sun H."/>
            <person name="Tritt A."/>
            <person name="Yoshinaga Y."/>
            <person name="Zwiers L.-H."/>
            <person name="Turgeon B."/>
            <person name="Goodwin S."/>
            <person name="Spatafora J."/>
            <person name="Crous P."/>
            <person name="Grigoriev I."/>
        </authorList>
    </citation>
    <scope>NUCLEOTIDE SEQUENCE</scope>
    <source>
        <strain evidence="2">CBS 122681</strain>
    </source>
</reference>
<evidence type="ECO:0000259" key="1">
    <source>
        <dbReference type="PROSITE" id="PS50181"/>
    </source>
</evidence>
<proteinExistence type="predicted"/>
<sequence length="493" mass="56819">MTGTHFQEAEEEETTDIGPLIDSLKCYIKRCPNEILFAVADYLYLEDQLDLCLVSRLFKYIGQDRIYREIQLRRPLDSYVKTIPCLLRTPSSQPHLAKIVKSLQIFPISREVQFDLADFLSMPFGALSLLPAESYFINEPILTGYLLTLLRGLRRLDIGVYLDPYDRNEDDDPYEEPWEVVYQPVSHPLSHLFGREMGDKDLHAIPGLQNLRELCFRGQRVQWEWLTLPLQRIHLYDKAYIMSPADGSVRASKTLKSIEVDIHCSILMPQSRDFDWLPATLRKVDNLEEFEIGFGHGNSIYGYRSRPTRTQYGHGDILVKSMATASSTLNFLLALPVEEDDMSYLDYIEPVTNLRHFTKLKHVAICQDILLGKQYEQSNSAPITSMLPPNLQRLEIWYPTVAAVTRWLQQLLALFNGGYLTSLEEISIHAGTCRGDDYEKFSYTKHMFPIWDQICDAGINVGIYVSDGYLNPDWEDEEYDPLALDIVQHLTLE</sequence>
<protein>
    <recommendedName>
        <fullName evidence="1">F-box domain-containing protein</fullName>
    </recommendedName>
</protein>
<evidence type="ECO:0000313" key="3">
    <source>
        <dbReference type="Proteomes" id="UP000799324"/>
    </source>
</evidence>
<keyword evidence="3" id="KW-1185">Reference proteome</keyword>
<dbReference type="OrthoDB" id="3668232at2759"/>
<gene>
    <name evidence="2" type="ORF">K491DRAFT_728571</name>
</gene>
<dbReference type="AlphaFoldDB" id="A0A6A6TK42"/>
<dbReference type="EMBL" id="MU004300">
    <property type="protein sequence ID" value="KAF2660395.1"/>
    <property type="molecule type" value="Genomic_DNA"/>
</dbReference>
<organism evidence="2 3">
    <name type="scientific">Lophiostoma macrostomum CBS 122681</name>
    <dbReference type="NCBI Taxonomy" id="1314788"/>
    <lineage>
        <taxon>Eukaryota</taxon>
        <taxon>Fungi</taxon>
        <taxon>Dikarya</taxon>
        <taxon>Ascomycota</taxon>
        <taxon>Pezizomycotina</taxon>
        <taxon>Dothideomycetes</taxon>
        <taxon>Pleosporomycetidae</taxon>
        <taxon>Pleosporales</taxon>
        <taxon>Lophiostomataceae</taxon>
        <taxon>Lophiostoma</taxon>
    </lineage>
</organism>
<dbReference type="Proteomes" id="UP000799324">
    <property type="component" value="Unassembled WGS sequence"/>
</dbReference>
<name>A0A6A6TK42_9PLEO</name>
<feature type="domain" description="F-box" evidence="1">
    <location>
        <begin position="25"/>
        <end position="70"/>
    </location>
</feature>
<evidence type="ECO:0000313" key="2">
    <source>
        <dbReference type="EMBL" id="KAF2660395.1"/>
    </source>
</evidence>
<dbReference type="InterPro" id="IPR001810">
    <property type="entry name" value="F-box_dom"/>
</dbReference>
<dbReference type="PROSITE" id="PS50181">
    <property type="entry name" value="FBOX"/>
    <property type="match status" value="1"/>
</dbReference>